<dbReference type="AlphaFoldDB" id="A0A064C985"/>
<dbReference type="OrthoDB" id="4670891at2"/>
<dbReference type="Proteomes" id="UP000022835">
    <property type="component" value="Unassembled WGS sequence"/>
</dbReference>
<evidence type="ECO:0000313" key="1">
    <source>
        <dbReference type="EMBL" id="KDE97219.1"/>
    </source>
</evidence>
<dbReference type="eggNOG" id="ENOG5032RE9">
    <property type="taxonomic scope" value="Bacteria"/>
</dbReference>
<accession>A0A064C985</accession>
<evidence type="ECO:0000313" key="2">
    <source>
        <dbReference type="Proteomes" id="UP000022835"/>
    </source>
</evidence>
<gene>
    <name evidence="1" type="ORF">Y900_028560</name>
</gene>
<dbReference type="RefSeq" id="WP_036348539.1">
    <property type="nucleotide sequence ID" value="NZ_JALN02000002.1"/>
</dbReference>
<evidence type="ECO:0008006" key="3">
    <source>
        <dbReference type="Google" id="ProtNLM"/>
    </source>
</evidence>
<dbReference type="EMBL" id="JALN02000002">
    <property type="protein sequence ID" value="KDE97219.1"/>
    <property type="molecule type" value="Genomic_DNA"/>
</dbReference>
<reference evidence="1" key="1">
    <citation type="submission" date="2014-05" db="EMBL/GenBank/DDBJ databases">
        <title>Genome sequence of Mycobacterium aromaticivorans strain JS19b1T (= DSM 45407T).</title>
        <authorList>
            <person name="Kwak Y."/>
            <person name="Park G.-S."/>
            <person name="Li Q.X."/>
            <person name="Lee S.-E."/>
            <person name="Shin J.-H."/>
        </authorList>
    </citation>
    <scope>NUCLEOTIDE SEQUENCE [LARGE SCALE GENOMIC DNA]</scope>
    <source>
        <strain evidence="1">JS19b1</strain>
    </source>
</reference>
<proteinExistence type="predicted"/>
<sequence length="592" mass="65062">MSAVSAALQRLDAGPSPALEAVVTTTFHHGLDINADDPTAVTVSVFGASDAPDELPSYPPPIARAPEDQVKLWRALSDNVTHALAKSLLHDLLYLRRDGNVGAHAREAITLYLDAAQDNSVDETTRTYSALRALTLCRQTKQSTETPRLRQVLEDLAAPDLSSTVHNRPGATLPMVAALVETAPSEAESPGSQNDVRTLLEAALAAYGTSDHIDYIARIFTASGAVSDQRKLQVQRIRAEVRLDRARAETDPALRLFRLEEAASLAKDLGYTDLSEAATVELQQVDTESIEWKVFTSELQYRPQDVLAYVGQFTYHGDWKRGLKHWLSSNDAPSGQYDRNEALARQTLASSLLSQLIPRRRVGIHGMPERTGSQDSALDDKIREIEYRQAVMAGSLLLAALNSIGELAGGTGEEELAAFLVDEYRCHMANATILAKALLLFWRGEYLVVSHFVTPYIEAGVRTLLLTLNEPIYRVEVGKTKGQYAQLGSILPRLSDEGFDNDWIRYLQTLLLGEGQNHRNDLAHGFTRQMDSVVAVLLLRASALFLVMPLEAATAAEVDQLKARPTPRPEARPFWCRVTAAWSAAVRAFHGP</sequence>
<keyword evidence="2" id="KW-1185">Reference proteome</keyword>
<name>A0A064C985_9MYCO</name>
<protein>
    <recommendedName>
        <fullName evidence="3">DUF4209 domain-containing protein</fullName>
    </recommendedName>
</protein>
<comment type="caution">
    <text evidence="1">The sequence shown here is derived from an EMBL/GenBank/DDBJ whole genome shotgun (WGS) entry which is preliminary data.</text>
</comment>
<organism evidence="1 2">
    <name type="scientific">Mycolicibacterium aromaticivorans JS19b1 = JCM 16368</name>
    <dbReference type="NCBI Taxonomy" id="1440774"/>
    <lineage>
        <taxon>Bacteria</taxon>
        <taxon>Bacillati</taxon>
        <taxon>Actinomycetota</taxon>
        <taxon>Actinomycetes</taxon>
        <taxon>Mycobacteriales</taxon>
        <taxon>Mycobacteriaceae</taxon>
        <taxon>Mycolicibacterium</taxon>
    </lineage>
</organism>